<dbReference type="EMBL" id="LBVO01000004">
    <property type="protein sequence ID" value="KKQ90515.1"/>
    <property type="molecule type" value="Genomic_DNA"/>
</dbReference>
<dbReference type="Proteomes" id="UP000033934">
    <property type="component" value="Unassembled WGS sequence"/>
</dbReference>
<evidence type="ECO:0000313" key="2">
    <source>
        <dbReference type="Proteomes" id="UP000033934"/>
    </source>
</evidence>
<name>A0A0G0LR97_9BACT</name>
<accession>A0A0G0LR97</accession>
<sequence>MDNIELKVGVKALLINSANILSTKVLLLIFSHDRI</sequence>
<dbReference type="AlphaFoldDB" id="A0A0G0LR97"/>
<evidence type="ECO:0000313" key="1">
    <source>
        <dbReference type="EMBL" id="KKQ90515.1"/>
    </source>
</evidence>
<comment type="caution">
    <text evidence="1">The sequence shown here is derived from an EMBL/GenBank/DDBJ whole genome shotgun (WGS) entry which is preliminary data.</text>
</comment>
<organism evidence="1 2">
    <name type="scientific">Berkelbacteria bacterium GW2011_GWA2_38_9</name>
    <dbReference type="NCBI Taxonomy" id="1618334"/>
    <lineage>
        <taxon>Bacteria</taxon>
        <taxon>Candidatus Berkelbacteria</taxon>
    </lineage>
</organism>
<gene>
    <name evidence="1" type="ORF">UT11_C0004G0017</name>
</gene>
<protein>
    <submittedName>
        <fullName evidence="1">Uncharacterized protein</fullName>
    </submittedName>
</protein>
<reference evidence="1 2" key="1">
    <citation type="journal article" date="2015" name="Nature">
        <title>rRNA introns, odd ribosomes, and small enigmatic genomes across a large radiation of phyla.</title>
        <authorList>
            <person name="Brown C.T."/>
            <person name="Hug L.A."/>
            <person name="Thomas B.C."/>
            <person name="Sharon I."/>
            <person name="Castelle C.J."/>
            <person name="Singh A."/>
            <person name="Wilkins M.J."/>
            <person name="Williams K.H."/>
            <person name="Banfield J.F."/>
        </authorList>
    </citation>
    <scope>NUCLEOTIDE SEQUENCE [LARGE SCALE GENOMIC DNA]</scope>
</reference>
<proteinExistence type="predicted"/>